<dbReference type="PANTHER" id="PTHR21621:SF0">
    <property type="entry name" value="BETA-CITRYLGLUTAMATE SYNTHASE B-RELATED"/>
    <property type="match status" value="1"/>
</dbReference>
<sequence length="276" mass="32121">MLNIRKDGQMRLITFNPFRTMGIPKVTYIKPENMFKEIEKIKEADYILFPEYWQVNTLVYGLKKKIFPNINTYQLGHNKIETTRVLQAIFPENVPYTQILSKDSGNIEIIEEEFGYPLVAKEIKNSMGRGVFLIENRKELKSYIENNEFLYIQERLPIDRDLRIVYVGDKVIGAYWRIAGEGQFHNNIAKGASYDYDNIPKEAIDLVENIARELNINHAGFDVVVAHNKLYILEYNVMFGNEGLRNMGINVEEYISEYINNDPDFTPSNPTFPRAS</sequence>
<dbReference type="Proteomes" id="UP000184114">
    <property type="component" value="Unassembled WGS sequence"/>
</dbReference>
<dbReference type="GO" id="GO:0046872">
    <property type="term" value="F:metal ion binding"/>
    <property type="evidence" value="ECO:0007669"/>
    <property type="project" value="InterPro"/>
</dbReference>
<evidence type="ECO:0000256" key="1">
    <source>
        <dbReference type="PROSITE-ProRule" id="PRU00409"/>
    </source>
</evidence>
<keyword evidence="1" id="KW-0067">ATP-binding</keyword>
<dbReference type="GO" id="GO:0005840">
    <property type="term" value="C:ribosome"/>
    <property type="evidence" value="ECO:0007669"/>
    <property type="project" value="UniProtKB-KW"/>
</dbReference>
<dbReference type="Pfam" id="PF08443">
    <property type="entry name" value="RimK"/>
    <property type="match status" value="1"/>
</dbReference>
<dbReference type="GO" id="GO:0016879">
    <property type="term" value="F:ligase activity, forming carbon-nitrogen bonds"/>
    <property type="evidence" value="ECO:0007669"/>
    <property type="project" value="TreeGrafter"/>
</dbReference>
<dbReference type="InterPro" id="IPR013651">
    <property type="entry name" value="ATP-grasp_RimK-type"/>
</dbReference>
<dbReference type="GO" id="GO:0005737">
    <property type="term" value="C:cytoplasm"/>
    <property type="evidence" value="ECO:0007669"/>
    <property type="project" value="TreeGrafter"/>
</dbReference>
<evidence type="ECO:0000313" key="4">
    <source>
        <dbReference type="Proteomes" id="UP000184114"/>
    </source>
</evidence>
<dbReference type="RefSeq" id="WP_200778104.1">
    <property type="nucleotide sequence ID" value="NZ_FQTY01000002.1"/>
</dbReference>
<keyword evidence="3" id="KW-0687">Ribonucleoprotein</keyword>
<dbReference type="SUPFAM" id="SSF56059">
    <property type="entry name" value="Glutathione synthetase ATP-binding domain-like"/>
    <property type="match status" value="1"/>
</dbReference>
<dbReference type="EMBL" id="FQTY01000002">
    <property type="protein sequence ID" value="SHE41949.1"/>
    <property type="molecule type" value="Genomic_DNA"/>
</dbReference>
<dbReference type="InterPro" id="IPR013815">
    <property type="entry name" value="ATP_grasp_subdomain_1"/>
</dbReference>
<dbReference type="GeneID" id="90996542"/>
<reference evidence="4" key="1">
    <citation type="submission" date="2016-11" db="EMBL/GenBank/DDBJ databases">
        <authorList>
            <person name="Varghese N."/>
            <person name="Submissions S."/>
        </authorList>
    </citation>
    <scope>NUCLEOTIDE SEQUENCE [LARGE SCALE GENOMIC DNA]</scope>
    <source>
        <strain evidence="4">DSM 18095</strain>
    </source>
</reference>
<gene>
    <name evidence="3" type="ORF">SAMN02745784_00602</name>
</gene>
<dbReference type="InterPro" id="IPR011761">
    <property type="entry name" value="ATP-grasp"/>
</dbReference>
<protein>
    <submittedName>
        <fullName evidence="3">Ribosomal protein S6--L-glutamate ligase</fullName>
    </submittedName>
</protein>
<organism evidence="3 4">
    <name type="scientific">Tissierella praeacuta DSM 18095</name>
    <dbReference type="NCBI Taxonomy" id="1123404"/>
    <lineage>
        <taxon>Bacteria</taxon>
        <taxon>Bacillati</taxon>
        <taxon>Bacillota</taxon>
        <taxon>Tissierellia</taxon>
        <taxon>Tissierellales</taxon>
        <taxon>Tissierellaceae</taxon>
        <taxon>Tissierella</taxon>
    </lineage>
</organism>
<evidence type="ECO:0000259" key="2">
    <source>
        <dbReference type="PROSITE" id="PS50975"/>
    </source>
</evidence>
<accession>A0A1M4TBM0</accession>
<dbReference type="PROSITE" id="PS50975">
    <property type="entry name" value="ATP_GRASP"/>
    <property type="match status" value="1"/>
</dbReference>
<feature type="domain" description="ATP-grasp" evidence="2">
    <location>
        <begin position="83"/>
        <end position="260"/>
    </location>
</feature>
<dbReference type="GO" id="GO:0005524">
    <property type="term" value="F:ATP binding"/>
    <property type="evidence" value="ECO:0007669"/>
    <property type="project" value="UniProtKB-UniRule"/>
</dbReference>
<dbReference type="AlphaFoldDB" id="A0A1M4TBM0"/>
<keyword evidence="3" id="KW-0436">Ligase</keyword>
<keyword evidence="1" id="KW-0547">Nucleotide-binding</keyword>
<name>A0A1M4TBM0_9FIRM</name>
<proteinExistence type="predicted"/>
<evidence type="ECO:0000313" key="3">
    <source>
        <dbReference type="EMBL" id="SHE41949.1"/>
    </source>
</evidence>
<dbReference type="Gene3D" id="3.30.470.20">
    <property type="entry name" value="ATP-grasp fold, B domain"/>
    <property type="match status" value="1"/>
</dbReference>
<keyword evidence="4" id="KW-1185">Reference proteome</keyword>
<dbReference type="PANTHER" id="PTHR21621">
    <property type="entry name" value="RIBOSOMAL PROTEIN S6 MODIFICATION PROTEIN"/>
    <property type="match status" value="1"/>
</dbReference>
<dbReference type="Gene3D" id="3.30.1490.20">
    <property type="entry name" value="ATP-grasp fold, A domain"/>
    <property type="match status" value="1"/>
</dbReference>
<keyword evidence="3" id="KW-0689">Ribosomal protein</keyword>
<dbReference type="STRING" id="1123404.SAMN02745784_00602"/>